<comment type="caution">
    <text evidence="2">The sequence shown here is derived from an EMBL/GenBank/DDBJ whole genome shotgun (WGS) entry which is preliminary data.</text>
</comment>
<proteinExistence type="predicted"/>
<keyword evidence="3" id="KW-1185">Reference proteome</keyword>
<reference evidence="2 3" key="1">
    <citation type="submission" date="2018-02" db="EMBL/GenBank/DDBJ databases">
        <title>Genome sequence of the basidiomycete white-rot fungus Phlebia centrifuga.</title>
        <authorList>
            <person name="Granchi Z."/>
            <person name="Peng M."/>
            <person name="de Vries R.P."/>
            <person name="Hilden K."/>
            <person name="Makela M.R."/>
            <person name="Grigoriev I."/>
            <person name="Riley R."/>
        </authorList>
    </citation>
    <scope>NUCLEOTIDE SEQUENCE [LARGE SCALE GENOMIC DNA]</scope>
    <source>
        <strain evidence="2 3">FBCC195</strain>
    </source>
</reference>
<dbReference type="STRING" id="98765.A0A2R6NX88"/>
<feature type="compositionally biased region" description="Basic residues" evidence="1">
    <location>
        <begin position="190"/>
        <end position="199"/>
    </location>
</feature>
<feature type="region of interest" description="Disordered" evidence="1">
    <location>
        <begin position="1"/>
        <end position="96"/>
    </location>
</feature>
<dbReference type="Proteomes" id="UP000186601">
    <property type="component" value="Unassembled WGS sequence"/>
</dbReference>
<feature type="compositionally biased region" description="Basic residues" evidence="1">
    <location>
        <begin position="353"/>
        <end position="367"/>
    </location>
</feature>
<dbReference type="OrthoDB" id="2538461at2759"/>
<evidence type="ECO:0000256" key="1">
    <source>
        <dbReference type="SAM" id="MobiDB-lite"/>
    </source>
</evidence>
<feature type="compositionally biased region" description="Low complexity" evidence="1">
    <location>
        <begin position="220"/>
        <end position="235"/>
    </location>
</feature>
<sequence length="367" mass="40417">MFKRVEKRRRKQEEEEELGLDGDMKEVLGLQDTDSEESDSSDDEDSSGSEEEAGAHDADDVSDKEEMSDGGLQSVEEDEEEEDKLPPMSVTEAVRDPLYIVSLDPEVRECILCPGKLLKNPTMSEAHKSSKAHNRRFTRFVELVGQAGPGGDVRDLIRSMNVETNLKPQSNEGTSSKRAEKRKEKLAAIKAKRDKHKATEKKWKELRQKKKEETEATRNTSDPQPDATDPTTPASGEPAKKKRKVENLNGNVKPAVNSPSIRVVEPDTKPRKKTASAKQQDKTIVAGSQGVSKGGEEKKENRKTRRAKEAARKLANSETVVQSEPSAGVESHGQTSKVVEKTAGKKASGSTKQKPKPTVKASRKKAP</sequence>
<evidence type="ECO:0000313" key="3">
    <source>
        <dbReference type="Proteomes" id="UP000186601"/>
    </source>
</evidence>
<feature type="compositionally biased region" description="Acidic residues" evidence="1">
    <location>
        <begin position="33"/>
        <end position="52"/>
    </location>
</feature>
<organism evidence="2 3">
    <name type="scientific">Hermanssonia centrifuga</name>
    <dbReference type="NCBI Taxonomy" id="98765"/>
    <lineage>
        <taxon>Eukaryota</taxon>
        <taxon>Fungi</taxon>
        <taxon>Dikarya</taxon>
        <taxon>Basidiomycota</taxon>
        <taxon>Agaricomycotina</taxon>
        <taxon>Agaricomycetes</taxon>
        <taxon>Polyporales</taxon>
        <taxon>Meruliaceae</taxon>
        <taxon>Hermanssonia</taxon>
    </lineage>
</organism>
<accession>A0A2R6NX88</accession>
<feature type="region of interest" description="Disordered" evidence="1">
    <location>
        <begin position="161"/>
        <end position="367"/>
    </location>
</feature>
<feature type="compositionally biased region" description="Basic and acidic residues" evidence="1">
    <location>
        <begin position="175"/>
        <end position="187"/>
    </location>
</feature>
<feature type="compositionally biased region" description="Polar residues" evidence="1">
    <location>
        <begin position="316"/>
        <end position="325"/>
    </location>
</feature>
<feature type="compositionally biased region" description="Basic and acidic residues" evidence="1">
    <location>
        <begin position="200"/>
        <end position="216"/>
    </location>
</feature>
<feature type="compositionally biased region" description="Polar residues" evidence="1">
    <location>
        <begin position="161"/>
        <end position="174"/>
    </location>
</feature>
<name>A0A2R6NX88_9APHY</name>
<dbReference type="EMBL" id="MLYV02000712">
    <property type="protein sequence ID" value="PSR79022.1"/>
    <property type="molecule type" value="Genomic_DNA"/>
</dbReference>
<evidence type="ECO:0000313" key="2">
    <source>
        <dbReference type="EMBL" id="PSR79022.1"/>
    </source>
</evidence>
<dbReference type="AlphaFoldDB" id="A0A2R6NX88"/>
<feature type="compositionally biased region" description="Basic and acidic residues" evidence="1">
    <location>
        <begin position="53"/>
        <end position="67"/>
    </location>
</feature>
<protein>
    <submittedName>
        <fullName evidence="2">Uncharacterized protein</fullName>
    </submittedName>
</protein>
<feature type="compositionally biased region" description="Basic residues" evidence="1">
    <location>
        <begin position="1"/>
        <end position="10"/>
    </location>
</feature>
<gene>
    <name evidence="2" type="ORF">PHLCEN_2v7209</name>
</gene>